<dbReference type="InterPro" id="IPR013655">
    <property type="entry name" value="PAS_fold_3"/>
</dbReference>
<comment type="similarity">
    <text evidence="2">Belongs to the methyl-accepting chemotaxis (MCP) protein family.</text>
</comment>
<dbReference type="InterPro" id="IPR000014">
    <property type="entry name" value="PAS"/>
</dbReference>
<dbReference type="PANTHER" id="PTHR32089">
    <property type="entry name" value="METHYL-ACCEPTING CHEMOTAXIS PROTEIN MCPB"/>
    <property type="match status" value="1"/>
</dbReference>
<evidence type="ECO:0000256" key="2">
    <source>
        <dbReference type="ARBA" id="ARBA00029447"/>
    </source>
</evidence>
<evidence type="ECO:0000313" key="5">
    <source>
        <dbReference type="EMBL" id="MDQ0546640.1"/>
    </source>
</evidence>
<dbReference type="PANTHER" id="PTHR32089:SF112">
    <property type="entry name" value="LYSOZYME-LIKE PROTEIN-RELATED"/>
    <property type="match status" value="1"/>
</dbReference>
<gene>
    <name evidence="5" type="ORF">QO001_005592</name>
</gene>
<dbReference type="SUPFAM" id="SSF55785">
    <property type="entry name" value="PYP-like sensor domain (PAS domain)"/>
    <property type="match status" value="1"/>
</dbReference>
<dbReference type="GO" id="GO:0016020">
    <property type="term" value="C:membrane"/>
    <property type="evidence" value="ECO:0007669"/>
    <property type="project" value="InterPro"/>
</dbReference>
<dbReference type="PROSITE" id="PS50111">
    <property type="entry name" value="CHEMOTAXIS_TRANSDUC_2"/>
    <property type="match status" value="1"/>
</dbReference>
<dbReference type="AlphaFoldDB" id="A0AAJ1WZ73"/>
<dbReference type="InterPro" id="IPR004090">
    <property type="entry name" value="Chemotax_Me-accpt_rcpt"/>
</dbReference>
<keyword evidence="1 3" id="KW-0807">Transducer</keyword>
<evidence type="ECO:0000259" key="4">
    <source>
        <dbReference type="PROSITE" id="PS50111"/>
    </source>
</evidence>
<dbReference type="PRINTS" id="PR00260">
    <property type="entry name" value="CHEMTRNSDUCR"/>
</dbReference>
<proteinExistence type="inferred from homology"/>
<dbReference type="GO" id="GO:0006935">
    <property type="term" value="P:chemotaxis"/>
    <property type="evidence" value="ECO:0007669"/>
    <property type="project" value="InterPro"/>
</dbReference>
<dbReference type="Pfam" id="PF00015">
    <property type="entry name" value="MCPsignal"/>
    <property type="match status" value="1"/>
</dbReference>
<dbReference type="Proteomes" id="UP001223420">
    <property type="component" value="Unassembled WGS sequence"/>
</dbReference>
<dbReference type="InterPro" id="IPR035965">
    <property type="entry name" value="PAS-like_dom_sf"/>
</dbReference>
<dbReference type="SMART" id="SM00283">
    <property type="entry name" value="MA"/>
    <property type="match status" value="1"/>
</dbReference>
<evidence type="ECO:0000256" key="3">
    <source>
        <dbReference type="PROSITE-ProRule" id="PRU00284"/>
    </source>
</evidence>
<accession>A0AAJ1WZ73</accession>
<name>A0AAJ1WZ73_9HYPH</name>
<organism evidence="5 6">
    <name type="scientific">Methylobacterium brachiatum</name>
    <dbReference type="NCBI Taxonomy" id="269660"/>
    <lineage>
        <taxon>Bacteria</taxon>
        <taxon>Pseudomonadati</taxon>
        <taxon>Pseudomonadota</taxon>
        <taxon>Alphaproteobacteria</taxon>
        <taxon>Hyphomicrobiales</taxon>
        <taxon>Methylobacteriaceae</taxon>
        <taxon>Methylobacterium</taxon>
    </lineage>
</organism>
<comment type="caution">
    <text evidence="5">The sequence shown here is derived from an EMBL/GenBank/DDBJ whole genome shotgun (WGS) entry which is preliminary data.</text>
</comment>
<dbReference type="SUPFAM" id="SSF58104">
    <property type="entry name" value="Methyl-accepting chemotaxis protein (MCP) signaling domain"/>
    <property type="match status" value="1"/>
</dbReference>
<sequence>MFRRRSTSDELLEVLGRHAGIGLWDAVLHDGDPMHPKSRWTWSEEFRRLVGFTAKTDFPDVVHSWSDRLHPDDTARVFAAFGAALTNIEDKGAYDINYRLKLCSGDYRWFRATGGVVHDASGKAVRACGSLVDIHVAIEAAASSRSRAQHIDQLLAAFDRDASGVLAGLSAAATTMDAIARAMAVVADRTNRRAIEVAGAAEQTSGNVETVAAATEELSASVAELSARAARSEELAREASEKATQTDARVQTLSKAADKIGAVVGMINALAAQTNLLALNATIEAARAGEAGRGFAIVAAEVKGLAAQTTRATEEIAIQVDEIRQATHSTVGGIAEIGESITTLSDMALSIRRAMQEQGAATGEIARSVCEAADGSKTVSQNIFDVRHGANETERAAEDVLNASRDVLERSNQLGTSISEFLRSVKAA</sequence>
<dbReference type="Gene3D" id="1.10.287.950">
    <property type="entry name" value="Methyl-accepting chemotaxis protein"/>
    <property type="match status" value="1"/>
</dbReference>
<dbReference type="Gene3D" id="3.30.450.20">
    <property type="entry name" value="PAS domain"/>
    <property type="match status" value="1"/>
</dbReference>
<dbReference type="EMBL" id="JAUSWL010000016">
    <property type="protein sequence ID" value="MDQ0546640.1"/>
    <property type="molecule type" value="Genomic_DNA"/>
</dbReference>
<dbReference type="GO" id="GO:0007165">
    <property type="term" value="P:signal transduction"/>
    <property type="evidence" value="ECO:0007669"/>
    <property type="project" value="UniProtKB-KW"/>
</dbReference>
<dbReference type="InterPro" id="IPR004089">
    <property type="entry name" value="MCPsignal_dom"/>
</dbReference>
<feature type="domain" description="Methyl-accepting transducer" evidence="4">
    <location>
        <begin position="172"/>
        <end position="408"/>
    </location>
</feature>
<evidence type="ECO:0000313" key="6">
    <source>
        <dbReference type="Proteomes" id="UP001223420"/>
    </source>
</evidence>
<dbReference type="GO" id="GO:0004888">
    <property type="term" value="F:transmembrane signaling receptor activity"/>
    <property type="evidence" value="ECO:0007669"/>
    <property type="project" value="InterPro"/>
</dbReference>
<dbReference type="Pfam" id="PF08447">
    <property type="entry name" value="PAS_3"/>
    <property type="match status" value="1"/>
</dbReference>
<dbReference type="RefSeq" id="WP_230368305.1">
    <property type="nucleotide sequence ID" value="NZ_JAJALK010000025.1"/>
</dbReference>
<reference evidence="5" key="1">
    <citation type="submission" date="2023-07" db="EMBL/GenBank/DDBJ databases">
        <title>Genomic Encyclopedia of Type Strains, Phase IV (KMG-IV): sequencing the most valuable type-strain genomes for metagenomic binning, comparative biology and taxonomic classification.</title>
        <authorList>
            <person name="Goeker M."/>
        </authorList>
    </citation>
    <scope>NUCLEOTIDE SEQUENCE</scope>
    <source>
        <strain evidence="5">DSM 19569</strain>
    </source>
</reference>
<dbReference type="CDD" id="cd00130">
    <property type="entry name" value="PAS"/>
    <property type="match status" value="1"/>
</dbReference>
<protein>
    <submittedName>
        <fullName evidence="5">Methyl-accepting chemotaxis protein</fullName>
    </submittedName>
</protein>
<evidence type="ECO:0000256" key="1">
    <source>
        <dbReference type="ARBA" id="ARBA00023224"/>
    </source>
</evidence>